<organism evidence="1 3">
    <name type="scientific">Trifolium pratense</name>
    <name type="common">Red clover</name>
    <dbReference type="NCBI Taxonomy" id="57577"/>
    <lineage>
        <taxon>Eukaryota</taxon>
        <taxon>Viridiplantae</taxon>
        <taxon>Streptophyta</taxon>
        <taxon>Embryophyta</taxon>
        <taxon>Tracheophyta</taxon>
        <taxon>Spermatophyta</taxon>
        <taxon>Magnoliopsida</taxon>
        <taxon>eudicotyledons</taxon>
        <taxon>Gunneridae</taxon>
        <taxon>Pentapetalae</taxon>
        <taxon>rosids</taxon>
        <taxon>fabids</taxon>
        <taxon>Fabales</taxon>
        <taxon>Fabaceae</taxon>
        <taxon>Papilionoideae</taxon>
        <taxon>50 kb inversion clade</taxon>
        <taxon>NPAAA clade</taxon>
        <taxon>Hologalegina</taxon>
        <taxon>IRL clade</taxon>
        <taxon>Trifolieae</taxon>
        <taxon>Trifolium</taxon>
    </lineage>
</organism>
<dbReference type="Proteomes" id="UP000236291">
    <property type="component" value="Unassembled WGS sequence"/>
</dbReference>
<name>A0A2K3KVV4_TRIPR</name>
<gene>
    <name evidence="1" type="ORF">L195_g057376</name>
    <name evidence="2" type="ORF">L195_g057933</name>
</gene>
<protein>
    <submittedName>
        <fullName evidence="1">Uncharacterized protein</fullName>
    </submittedName>
</protein>
<feature type="non-terminal residue" evidence="1">
    <location>
        <position position="1"/>
    </location>
</feature>
<sequence>GVPDWEQIAKELPPIDAILSKLER</sequence>
<proteinExistence type="predicted"/>
<accession>A0A2K3KVV4</accession>
<evidence type="ECO:0000313" key="2">
    <source>
        <dbReference type="EMBL" id="PNX70977.1"/>
    </source>
</evidence>
<comment type="caution">
    <text evidence="1">The sequence shown here is derived from an EMBL/GenBank/DDBJ whole genome shotgun (WGS) entry which is preliminary data.</text>
</comment>
<dbReference type="EMBL" id="ASHM01113324">
    <property type="protein sequence ID" value="PNX70421.1"/>
    <property type="molecule type" value="Genomic_DNA"/>
</dbReference>
<reference evidence="1 3" key="2">
    <citation type="journal article" date="2017" name="Front. Plant Sci.">
        <title>Gene Classification and Mining of Molecular Markers Useful in Red Clover (Trifolium pratense) Breeding.</title>
        <authorList>
            <person name="Istvanek J."/>
            <person name="Dluhosova J."/>
            <person name="Dluhos P."/>
            <person name="Patkova L."/>
            <person name="Nedelnik J."/>
            <person name="Repkova J."/>
        </authorList>
    </citation>
    <scope>NUCLEOTIDE SEQUENCE [LARGE SCALE GENOMIC DNA]</scope>
    <source>
        <strain evidence="3">cv. Tatra</strain>
        <tissue evidence="1">Young leaves</tissue>
    </source>
</reference>
<reference evidence="1 3" key="1">
    <citation type="journal article" date="2014" name="Am. J. Bot.">
        <title>Genome assembly and annotation for red clover (Trifolium pratense; Fabaceae).</title>
        <authorList>
            <person name="Istvanek J."/>
            <person name="Jaros M."/>
            <person name="Krenek A."/>
            <person name="Repkova J."/>
        </authorList>
    </citation>
    <scope>NUCLEOTIDE SEQUENCE [LARGE SCALE GENOMIC DNA]</scope>
    <source>
        <strain evidence="3">cv. Tatra</strain>
        <tissue evidence="1">Young leaves</tissue>
    </source>
</reference>
<evidence type="ECO:0000313" key="1">
    <source>
        <dbReference type="EMBL" id="PNX70421.1"/>
    </source>
</evidence>
<dbReference type="EMBL" id="ASHM01117515">
    <property type="protein sequence ID" value="PNX70977.1"/>
    <property type="molecule type" value="Genomic_DNA"/>
</dbReference>
<evidence type="ECO:0000313" key="3">
    <source>
        <dbReference type="Proteomes" id="UP000236291"/>
    </source>
</evidence>
<dbReference type="AlphaFoldDB" id="A0A2K3KVV4"/>